<feature type="domain" description="C2H2-type" evidence="3">
    <location>
        <begin position="159"/>
        <end position="185"/>
    </location>
</feature>
<accession>A0A0C9TQU5</accession>
<dbReference type="Pfam" id="PF00096">
    <property type="entry name" value="zf-C2H2"/>
    <property type="match status" value="1"/>
</dbReference>
<sequence>MDFNCSPCPSQYVAAFIQPEFCGPWDPHQTVVASQQESNSDRGPDEMDMMESSAQHSGYSGMNHPADAAMITNGDALPAQVANVATGYECAWLVGHSRCGERFDTVPELVRHLGETHEVRGAAHKLLSCQWDIKRGPCLADFQRSNFRRHLRSHLGITNVCEDCGRIYSRVDTLRSHVKKRHPRQ</sequence>
<protein>
    <submittedName>
        <fullName evidence="4">Unplaced genomic scaffold PAXINscaffold_95, whole genome shotgun sequence</fullName>
    </submittedName>
</protein>
<evidence type="ECO:0000256" key="2">
    <source>
        <dbReference type="SAM" id="MobiDB-lite"/>
    </source>
</evidence>
<dbReference type="AlphaFoldDB" id="A0A0C9TQU5"/>
<feature type="region of interest" description="Disordered" evidence="2">
    <location>
        <begin position="31"/>
        <end position="61"/>
    </location>
</feature>
<evidence type="ECO:0000259" key="3">
    <source>
        <dbReference type="PROSITE" id="PS50157"/>
    </source>
</evidence>
<keyword evidence="1" id="KW-0479">Metal-binding</keyword>
<dbReference type="Gene3D" id="3.30.160.60">
    <property type="entry name" value="Classic Zinc Finger"/>
    <property type="match status" value="1"/>
</dbReference>
<organism evidence="4 5">
    <name type="scientific">Paxillus involutus ATCC 200175</name>
    <dbReference type="NCBI Taxonomy" id="664439"/>
    <lineage>
        <taxon>Eukaryota</taxon>
        <taxon>Fungi</taxon>
        <taxon>Dikarya</taxon>
        <taxon>Basidiomycota</taxon>
        <taxon>Agaricomycotina</taxon>
        <taxon>Agaricomycetes</taxon>
        <taxon>Agaricomycetidae</taxon>
        <taxon>Boletales</taxon>
        <taxon>Paxilineae</taxon>
        <taxon>Paxillaceae</taxon>
        <taxon>Paxillus</taxon>
    </lineage>
</organism>
<keyword evidence="1" id="KW-0862">Zinc</keyword>
<feature type="domain" description="C2H2-type" evidence="3">
    <location>
        <begin position="88"/>
        <end position="117"/>
    </location>
</feature>
<dbReference type="GO" id="GO:0008270">
    <property type="term" value="F:zinc ion binding"/>
    <property type="evidence" value="ECO:0007669"/>
    <property type="project" value="UniProtKB-KW"/>
</dbReference>
<evidence type="ECO:0000313" key="5">
    <source>
        <dbReference type="Proteomes" id="UP000053647"/>
    </source>
</evidence>
<proteinExistence type="predicted"/>
<dbReference type="HOGENOM" id="CLU_098736_0_0_1"/>
<dbReference type="OrthoDB" id="2649786at2759"/>
<dbReference type="EMBL" id="KN819417">
    <property type="protein sequence ID" value="KIJ10107.1"/>
    <property type="molecule type" value="Genomic_DNA"/>
</dbReference>
<dbReference type="InterPro" id="IPR036236">
    <property type="entry name" value="Znf_C2H2_sf"/>
</dbReference>
<reference evidence="5" key="2">
    <citation type="submission" date="2015-01" db="EMBL/GenBank/DDBJ databases">
        <title>Evolutionary Origins and Diversification of the Mycorrhizal Mutualists.</title>
        <authorList>
            <consortium name="DOE Joint Genome Institute"/>
            <consortium name="Mycorrhizal Genomics Consortium"/>
            <person name="Kohler A."/>
            <person name="Kuo A."/>
            <person name="Nagy L.G."/>
            <person name="Floudas D."/>
            <person name="Copeland A."/>
            <person name="Barry K.W."/>
            <person name="Cichocki N."/>
            <person name="Veneault-Fourrey C."/>
            <person name="LaButti K."/>
            <person name="Lindquist E.A."/>
            <person name="Lipzen A."/>
            <person name="Lundell T."/>
            <person name="Morin E."/>
            <person name="Murat C."/>
            <person name="Riley R."/>
            <person name="Ohm R."/>
            <person name="Sun H."/>
            <person name="Tunlid A."/>
            <person name="Henrissat B."/>
            <person name="Grigoriev I.V."/>
            <person name="Hibbett D.S."/>
            <person name="Martin F."/>
        </authorList>
    </citation>
    <scope>NUCLEOTIDE SEQUENCE [LARGE SCALE GENOMIC DNA]</scope>
    <source>
        <strain evidence="5">ATCC 200175</strain>
    </source>
</reference>
<evidence type="ECO:0000313" key="4">
    <source>
        <dbReference type="EMBL" id="KIJ10107.1"/>
    </source>
</evidence>
<dbReference type="SMART" id="SM00355">
    <property type="entry name" value="ZnF_C2H2"/>
    <property type="match status" value="2"/>
</dbReference>
<dbReference type="SUPFAM" id="SSF57667">
    <property type="entry name" value="beta-beta-alpha zinc fingers"/>
    <property type="match status" value="1"/>
</dbReference>
<evidence type="ECO:0000256" key="1">
    <source>
        <dbReference type="PROSITE-ProRule" id="PRU00042"/>
    </source>
</evidence>
<dbReference type="InterPro" id="IPR013087">
    <property type="entry name" value="Znf_C2H2_type"/>
</dbReference>
<dbReference type="PROSITE" id="PS50157">
    <property type="entry name" value="ZINC_FINGER_C2H2_2"/>
    <property type="match status" value="2"/>
</dbReference>
<keyword evidence="1" id="KW-0863">Zinc-finger</keyword>
<gene>
    <name evidence="4" type="ORF">PAXINDRAFT_102090</name>
</gene>
<name>A0A0C9TQU5_PAXIN</name>
<reference evidence="4 5" key="1">
    <citation type="submission" date="2014-06" db="EMBL/GenBank/DDBJ databases">
        <authorList>
            <consortium name="DOE Joint Genome Institute"/>
            <person name="Kuo A."/>
            <person name="Kohler A."/>
            <person name="Nagy L.G."/>
            <person name="Floudas D."/>
            <person name="Copeland A."/>
            <person name="Barry K.W."/>
            <person name="Cichocki N."/>
            <person name="Veneault-Fourrey C."/>
            <person name="LaButti K."/>
            <person name="Lindquist E.A."/>
            <person name="Lipzen A."/>
            <person name="Lundell T."/>
            <person name="Morin E."/>
            <person name="Murat C."/>
            <person name="Sun H."/>
            <person name="Tunlid A."/>
            <person name="Henrissat B."/>
            <person name="Grigoriev I.V."/>
            <person name="Hibbett D.S."/>
            <person name="Martin F."/>
            <person name="Nordberg H.P."/>
            <person name="Cantor M.N."/>
            <person name="Hua S.X."/>
        </authorList>
    </citation>
    <scope>NUCLEOTIDE SEQUENCE [LARGE SCALE GENOMIC DNA]</scope>
    <source>
        <strain evidence="4 5">ATCC 200175</strain>
    </source>
</reference>
<dbReference type="PROSITE" id="PS00028">
    <property type="entry name" value="ZINC_FINGER_C2H2_1"/>
    <property type="match status" value="1"/>
</dbReference>
<keyword evidence="5" id="KW-1185">Reference proteome</keyword>
<dbReference type="Proteomes" id="UP000053647">
    <property type="component" value="Unassembled WGS sequence"/>
</dbReference>